<dbReference type="InterPro" id="IPR011498">
    <property type="entry name" value="Kelch_2"/>
</dbReference>
<organism evidence="5 6">
    <name type="scientific">Tetracentron sinense</name>
    <name type="common">Spur-leaf</name>
    <dbReference type="NCBI Taxonomy" id="13715"/>
    <lineage>
        <taxon>Eukaryota</taxon>
        <taxon>Viridiplantae</taxon>
        <taxon>Streptophyta</taxon>
        <taxon>Embryophyta</taxon>
        <taxon>Tracheophyta</taxon>
        <taxon>Spermatophyta</taxon>
        <taxon>Magnoliopsida</taxon>
        <taxon>Trochodendrales</taxon>
        <taxon>Trochodendraceae</taxon>
        <taxon>Tetracentron</taxon>
    </lineage>
</organism>
<dbReference type="SUPFAM" id="SSF81383">
    <property type="entry name" value="F-box domain"/>
    <property type="match status" value="1"/>
</dbReference>
<keyword evidence="1" id="KW-0880">Kelch repeat</keyword>
<sequence length="425" mass="47571">MYSSSSSVSSDTSGGSSSTILREPPLGPPLCNFPYSELLYLREYVHQAIIPGLPDDLALRCLAKVSHGYHGLLGVVSKRWRDLIRSSDYSGLKAREGWCGNWLFVLTEGTNQWVAYDPEADRWHPLPKIPRAHPNSQHYGFSCVSVCNRFLVIGGSYARQVFPHQKPLITNDVMQFDPFKKQWDVVASMQMPRSHFACSVVLGKVYVAGGRTSSSTRGLALAEVYDPMKDKWEELPPMPIWQMNCLGLSYKGQFHVLSDQVGLSDENTSKVFNPSDRAWCTVENAWPFSRAMQFAVQVMGDDQVYTLGDWGESSIKTRDTDQGEWYSVGSVPCVILPDHSRPLEAFGYGFAALGRQLYILGGKVLKWEESGAGRFDVVKLGLVRVCEPTVVPLKWRETRPMCGSARGEVLGCASMEERIFSFDQR</sequence>
<evidence type="ECO:0000256" key="3">
    <source>
        <dbReference type="SAM" id="MobiDB-lite"/>
    </source>
</evidence>
<proteinExistence type="predicted"/>
<dbReference type="InterPro" id="IPR001810">
    <property type="entry name" value="F-box_dom"/>
</dbReference>
<dbReference type="InterPro" id="IPR015915">
    <property type="entry name" value="Kelch-typ_b-propeller"/>
</dbReference>
<dbReference type="AlphaFoldDB" id="A0A834YSA4"/>
<evidence type="ECO:0000256" key="2">
    <source>
        <dbReference type="ARBA" id="ARBA00022737"/>
    </source>
</evidence>
<feature type="domain" description="F-box" evidence="4">
    <location>
        <begin position="51"/>
        <end position="87"/>
    </location>
</feature>
<keyword evidence="2" id="KW-0677">Repeat</keyword>
<accession>A0A834YSA4</accession>
<protein>
    <recommendedName>
        <fullName evidence="4">F-box domain-containing protein</fullName>
    </recommendedName>
</protein>
<comment type="caution">
    <text evidence="5">The sequence shown here is derived from an EMBL/GenBank/DDBJ whole genome shotgun (WGS) entry which is preliminary data.</text>
</comment>
<evidence type="ECO:0000313" key="6">
    <source>
        <dbReference type="Proteomes" id="UP000655225"/>
    </source>
</evidence>
<dbReference type="SMART" id="SM00612">
    <property type="entry name" value="Kelch"/>
    <property type="match status" value="2"/>
</dbReference>
<evidence type="ECO:0000256" key="1">
    <source>
        <dbReference type="ARBA" id="ARBA00022441"/>
    </source>
</evidence>
<dbReference type="OMA" id="GGHICTV"/>
<dbReference type="Proteomes" id="UP000655225">
    <property type="component" value="Unassembled WGS sequence"/>
</dbReference>
<keyword evidence="6" id="KW-1185">Reference proteome</keyword>
<dbReference type="InterPro" id="IPR036047">
    <property type="entry name" value="F-box-like_dom_sf"/>
</dbReference>
<dbReference type="Pfam" id="PF07646">
    <property type="entry name" value="Kelch_2"/>
    <property type="match status" value="1"/>
</dbReference>
<dbReference type="EMBL" id="JABCRI010000016">
    <property type="protein sequence ID" value="KAF8392755.1"/>
    <property type="molecule type" value="Genomic_DNA"/>
</dbReference>
<reference evidence="5 6" key="1">
    <citation type="submission" date="2020-04" db="EMBL/GenBank/DDBJ databases">
        <title>Plant Genome Project.</title>
        <authorList>
            <person name="Zhang R.-G."/>
        </authorList>
    </citation>
    <scope>NUCLEOTIDE SEQUENCE [LARGE SCALE GENOMIC DNA]</scope>
    <source>
        <strain evidence="5">YNK0</strain>
        <tissue evidence="5">Leaf</tissue>
    </source>
</reference>
<dbReference type="Pfam" id="PF01344">
    <property type="entry name" value="Kelch_1"/>
    <property type="match status" value="1"/>
</dbReference>
<dbReference type="Gene3D" id="2.120.10.80">
    <property type="entry name" value="Kelch-type beta propeller"/>
    <property type="match status" value="1"/>
</dbReference>
<feature type="region of interest" description="Disordered" evidence="3">
    <location>
        <begin position="1"/>
        <end position="21"/>
    </location>
</feature>
<dbReference type="SUPFAM" id="SSF117281">
    <property type="entry name" value="Kelch motif"/>
    <property type="match status" value="1"/>
</dbReference>
<feature type="compositionally biased region" description="Low complexity" evidence="3">
    <location>
        <begin position="1"/>
        <end position="19"/>
    </location>
</feature>
<dbReference type="PANTHER" id="PTHR46344:SF28">
    <property type="entry name" value="F-BOX DOMAIN-CONTAINING PROTEIN"/>
    <property type="match status" value="1"/>
</dbReference>
<evidence type="ECO:0000313" key="5">
    <source>
        <dbReference type="EMBL" id="KAF8392755.1"/>
    </source>
</evidence>
<evidence type="ECO:0000259" key="4">
    <source>
        <dbReference type="Pfam" id="PF00646"/>
    </source>
</evidence>
<dbReference type="OrthoDB" id="45365at2759"/>
<dbReference type="InterPro" id="IPR006652">
    <property type="entry name" value="Kelch_1"/>
</dbReference>
<gene>
    <name evidence="5" type="ORF">HHK36_023104</name>
</gene>
<dbReference type="CDD" id="cd22152">
    <property type="entry name" value="F-box_AtAFR-like"/>
    <property type="match status" value="1"/>
</dbReference>
<dbReference type="PANTHER" id="PTHR46344">
    <property type="entry name" value="OS02G0202900 PROTEIN"/>
    <property type="match status" value="1"/>
</dbReference>
<name>A0A834YSA4_TETSI</name>
<dbReference type="Pfam" id="PF00646">
    <property type="entry name" value="F-box"/>
    <property type="match status" value="1"/>
</dbReference>